<dbReference type="Gene3D" id="3.40.50.2300">
    <property type="match status" value="2"/>
</dbReference>
<evidence type="ECO:0000256" key="3">
    <source>
        <dbReference type="ARBA" id="ARBA00022553"/>
    </source>
</evidence>
<dbReference type="PANTHER" id="PTHR45339:SF1">
    <property type="entry name" value="HYBRID SIGNAL TRANSDUCTION HISTIDINE KINASE J"/>
    <property type="match status" value="1"/>
</dbReference>
<evidence type="ECO:0000256" key="7">
    <source>
        <dbReference type="ARBA" id="ARBA00022989"/>
    </source>
</evidence>
<evidence type="ECO:0000256" key="11">
    <source>
        <dbReference type="PROSITE-ProRule" id="PRU00169"/>
    </source>
</evidence>
<sequence>MDGIELFRRARLLLGVAMPPAVLITSYDGPDMWRQVREERVEAVVLKPVTISALSDAFVRALQREGVRSPAPSTGKAEATLRHLHAGRRVLLVEDNIVNQEVALELLRSASLLVEPASNGAQGLAMATSGQYDLVLMDMQMPVMDGLETTRRIRAQVGTKVPIIAMTANAFGEDQAACLDAGMNDHLAKPVDAESLYATLLRWLPAPTAALMPADDGPLVDLSAPLPGLKARRTLEERLAEVPGFSLAQALSTVGGRFEAMVRILRTFLGEYRGGVPELVQAAQQVDRPAVVTSCHSLRGACVSVGISGAAARAEALERSTGDLAATDLKDAAQQLHAEVAAVVGRLALELGA</sequence>
<dbReference type="Proteomes" id="UP001056201">
    <property type="component" value="Chromosome 1"/>
</dbReference>
<comment type="subcellular location">
    <subcellularLocation>
        <location evidence="1">Cell membrane</location>
        <topology evidence="1">Multi-pass membrane protein</topology>
    </subcellularLocation>
</comment>
<keyword evidence="2" id="KW-1003">Cell membrane</keyword>
<protein>
    <submittedName>
        <fullName evidence="14">Response regulator</fullName>
    </submittedName>
</protein>
<keyword evidence="3 11" id="KW-0597">Phosphoprotein</keyword>
<comment type="caution">
    <text evidence="11">Lacks conserved residue(s) required for the propagation of feature annotation.</text>
</comment>
<evidence type="ECO:0000256" key="8">
    <source>
        <dbReference type="ARBA" id="ARBA00023012"/>
    </source>
</evidence>
<dbReference type="PROSITE" id="PS50894">
    <property type="entry name" value="HPT"/>
    <property type="match status" value="1"/>
</dbReference>
<dbReference type="InterPro" id="IPR008207">
    <property type="entry name" value="Sig_transdc_His_kin_Hpt_dom"/>
</dbReference>
<reference evidence="14" key="1">
    <citation type="submission" date="2022-05" db="EMBL/GenBank/DDBJ databases">
        <title>An RpoN-dependent PEP-CTERM gene is involved in floc formation of an Aquincola tertiaricarbonis strain.</title>
        <authorList>
            <person name="Qiu D."/>
            <person name="Xia M."/>
        </authorList>
    </citation>
    <scope>NUCLEOTIDE SEQUENCE</scope>
    <source>
        <strain evidence="14">RN12</strain>
    </source>
</reference>
<dbReference type="PANTHER" id="PTHR45339">
    <property type="entry name" value="HYBRID SIGNAL TRANSDUCTION HISTIDINE KINASE J"/>
    <property type="match status" value="1"/>
</dbReference>
<evidence type="ECO:0000256" key="5">
    <source>
        <dbReference type="ARBA" id="ARBA00022741"/>
    </source>
</evidence>
<accession>A0ABY4SA19</accession>
<evidence type="ECO:0000256" key="6">
    <source>
        <dbReference type="ARBA" id="ARBA00022840"/>
    </source>
</evidence>
<evidence type="ECO:0000259" key="13">
    <source>
        <dbReference type="PROSITE" id="PS50894"/>
    </source>
</evidence>
<dbReference type="Gene3D" id="1.20.120.160">
    <property type="entry name" value="HPT domain"/>
    <property type="match status" value="1"/>
</dbReference>
<dbReference type="CDD" id="cd17546">
    <property type="entry name" value="REC_hyHK_CKI1_RcsC-like"/>
    <property type="match status" value="1"/>
</dbReference>
<feature type="domain" description="Response regulatory" evidence="12">
    <location>
        <begin position="89"/>
        <end position="204"/>
    </location>
</feature>
<dbReference type="PROSITE" id="PS50110">
    <property type="entry name" value="RESPONSE_REGULATORY"/>
    <property type="match status" value="2"/>
</dbReference>
<feature type="modified residue" description="4-aspartylphosphate" evidence="11">
    <location>
        <position position="138"/>
    </location>
</feature>
<keyword evidence="5" id="KW-0547">Nucleotide-binding</keyword>
<dbReference type="InterPro" id="IPR036641">
    <property type="entry name" value="HPT_dom_sf"/>
</dbReference>
<dbReference type="SUPFAM" id="SSF47226">
    <property type="entry name" value="Histidine-containing phosphotransfer domain, HPT domain"/>
    <property type="match status" value="1"/>
</dbReference>
<dbReference type="InterPro" id="IPR001789">
    <property type="entry name" value="Sig_transdc_resp-reg_receiver"/>
</dbReference>
<keyword evidence="8" id="KW-0902">Two-component regulatory system</keyword>
<keyword evidence="6" id="KW-0067">ATP-binding</keyword>
<feature type="domain" description="HPt" evidence="13">
    <location>
        <begin position="257"/>
        <end position="353"/>
    </location>
</feature>
<dbReference type="RefSeq" id="WP_250196107.1">
    <property type="nucleotide sequence ID" value="NZ_CP097635.1"/>
</dbReference>
<dbReference type="Pfam" id="PF00072">
    <property type="entry name" value="Response_reg"/>
    <property type="match status" value="1"/>
</dbReference>
<organism evidence="14 15">
    <name type="scientific">Aquincola tertiaricarbonis</name>
    <dbReference type="NCBI Taxonomy" id="391953"/>
    <lineage>
        <taxon>Bacteria</taxon>
        <taxon>Pseudomonadati</taxon>
        <taxon>Pseudomonadota</taxon>
        <taxon>Betaproteobacteria</taxon>
        <taxon>Burkholderiales</taxon>
        <taxon>Sphaerotilaceae</taxon>
        <taxon>Aquincola</taxon>
    </lineage>
</organism>
<keyword evidence="15" id="KW-1185">Reference proteome</keyword>
<feature type="domain" description="Response regulatory" evidence="12">
    <location>
        <begin position="1"/>
        <end position="62"/>
    </location>
</feature>
<feature type="modified residue" description="Phosphohistidine" evidence="10">
    <location>
        <position position="296"/>
    </location>
</feature>
<dbReference type="InterPro" id="IPR011006">
    <property type="entry name" value="CheY-like_superfamily"/>
</dbReference>
<name>A0ABY4SA19_AQUTE</name>
<evidence type="ECO:0000256" key="1">
    <source>
        <dbReference type="ARBA" id="ARBA00004651"/>
    </source>
</evidence>
<keyword evidence="9" id="KW-0472">Membrane</keyword>
<evidence type="ECO:0000313" key="15">
    <source>
        <dbReference type="Proteomes" id="UP001056201"/>
    </source>
</evidence>
<evidence type="ECO:0000256" key="2">
    <source>
        <dbReference type="ARBA" id="ARBA00022475"/>
    </source>
</evidence>
<evidence type="ECO:0000256" key="9">
    <source>
        <dbReference type="ARBA" id="ARBA00023136"/>
    </source>
</evidence>
<evidence type="ECO:0000313" key="14">
    <source>
        <dbReference type="EMBL" id="URI07881.1"/>
    </source>
</evidence>
<evidence type="ECO:0000259" key="12">
    <source>
        <dbReference type="PROSITE" id="PS50110"/>
    </source>
</evidence>
<keyword evidence="7" id="KW-1133">Transmembrane helix</keyword>
<proteinExistence type="predicted"/>
<dbReference type="SUPFAM" id="SSF52172">
    <property type="entry name" value="CheY-like"/>
    <property type="match status" value="2"/>
</dbReference>
<dbReference type="Pfam" id="PF01627">
    <property type="entry name" value="Hpt"/>
    <property type="match status" value="1"/>
</dbReference>
<dbReference type="SMART" id="SM00448">
    <property type="entry name" value="REC"/>
    <property type="match status" value="1"/>
</dbReference>
<keyword evidence="4" id="KW-0812">Transmembrane</keyword>
<evidence type="ECO:0000256" key="10">
    <source>
        <dbReference type="PROSITE-ProRule" id="PRU00110"/>
    </source>
</evidence>
<evidence type="ECO:0000256" key="4">
    <source>
        <dbReference type="ARBA" id="ARBA00022692"/>
    </source>
</evidence>
<dbReference type="EMBL" id="CP097635">
    <property type="protein sequence ID" value="URI07881.1"/>
    <property type="molecule type" value="Genomic_DNA"/>
</dbReference>
<gene>
    <name evidence="14" type="ORF">MW290_04650</name>
</gene>